<dbReference type="Gene3D" id="1.10.10.60">
    <property type="entry name" value="Homeodomain-like"/>
    <property type="match status" value="1"/>
</dbReference>
<dbReference type="HOGENOM" id="CLU_1559514_0_0_2"/>
<dbReference type="KEGG" id="mew:MSWAN_1135"/>
<dbReference type="EMBL" id="CP002772">
    <property type="protein sequence ID" value="AEG18153.1"/>
    <property type="molecule type" value="Genomic_DNA"/>
</dbReference>
<dbReference type="GeneID" id="10668640"/>
<proteinExistence type="predicted"/>
<dbReference type="Proteomes" id="UP000009231">
    <property type="component" value="Chromosome"/>
</dbReference>
<sequence>MAGRPSAVKKSPYKKEIEEMITEGKPDTYIVEWLKENGAPISRPTINKYRKKDFNFKAEAVKEYQKQESKKRFNKAKNKIVSDLNFLDGLIETAAGTELCVDEEQGITSLDINKLGVQAAKVKHDITKDEPPVVVEVKAGELDDDERKLAKAVADYFARQGENSEEPEPER</sequence>
<dbReference type="AlphaFoldDB" id="F6D4U4"/>
<name>F6D4U4_METPW</name>
<accession>F6D4U4</accession>
<evidence type="ECO:0000313" key="1">
    <source>
        <dbReference type="EMBL" id="AEG18153.1"/>
    </source>
</evidence>
<protein>
    <submittedName>
        <fullName evidence="1">Uncharacterized protein</fullName>
    </submittedName>
</protein>
<dbReference type="RefSeq" id="WP_013825655.1">
    <property type="nucleotide sequence ID" value="NC_015574.1"/>
</dbReference>
<organism evidence="1 2">
    <name type="scientific">Methanobacterium paludis (strain DSM 25820 / JCM 18151 / SWAN1)</name>
    <dbReference type="NCBI Taxonomy" id="868131"/>
    <lineage>
        <taxon>Archaea</taxon>
        <taxon>Methanobacteriati</taxon>
        <taxon>Methanobacteriota</taxon>
        <taxon>Methanomada group</taxon>
        <taxon>Methanobacteria</taxon>
        <taxon>Methanobacteriales</taxon>
        <taxon>Methanobacteriaceae</taxon>
        <taxon>Methanobacterium</taxon>
    </lineage>
</organism>
<dbReference type="STRING" id="868131.MSWAN_1135"/>
<dbReference type="eggNOG" id="arCOG09635">
    <property type="taxonomic scope" value="Archaea"/>
</dbReference>
<keyword evidence="2" id="KW-1185">Reference proteome</keyword>
<evidence type="ECO:0000313" key="2">
    <source>
        <dbReference type="Proteomes" id="UP000009231"/>
    </source>
</evidence>
<gene>
    <name evidence="1" type="ordered locus">MSWAN_1135</name>
</gene>
<reference evidence="1 2" key="1">
    <citation type="journal article" date="2014" name="Int. J. Syst. Evol. Microbiol.">
        <title>Methanobacterium paludis sp. nov. and a novel strain of Methanobacterium lacus isolated from northern peatlands.</title>
        <authorList>
            <person name="Cadillo-Quiroz H."/>
            <person name="Brauer S.L."/>
            <person name="Goodson N."/>
            <person name="Yavitt J.B."/>
            <person name="Zinder S.H."/>
        </authorList>
    </citation>
    <scope>NUCLEOTIDE SEQUENCE [LARGE SCALE GENOMIC DNA]</scope>
    <source>
        <strain evidence="2">DSM 25820 / JCM 18151 / SWAN1</strain>
    </source>
</reference>